<accession>A0ABS6EV53</accession>
<dbReference type="RefSeq" id="WP_216470730.1">
    <property type="nucleotide sequence ID" value="NZ_JAHLQI010000005.1"/>
</dbReference>
<name>A0ABS6EV53_9FIRM</name>
<reference evidence="1 2" key="1">
    <citation type="submission" date="2021-06" db="EMBL/GenBank/DDBJ databases">
        <authorList>
            <person name="Sun Q."/>
            <person name="Li D."/>
        </authorList>
    </citation>
    <scope>NUCLEOTIDE SEQUENCE [LARGE SCALE GENOMIC DNA]</scope>
    <source>
        <strain evidence="1 2">MSJd-7</strain>
    </source>
</reference>
<gene>
    <name evidence="1" type="ORF">KQI75_10395</name>
</gene>
<dbReference type="Proteomes" id="UP000783588">
    <property type="component" value="Unassembled WGS sequence"/>
</dbReference>
<proteinExistence type="predicted"/>
<comment type="caution">
    <text evidence="1">The sequence shown here is derived from an EMBL/GenBank/DDBJ whole genome shotgun (WGS) entry which is preliminary data.</text>
</comment>
<evidence type="ECO:0000313" key="1">
    <source>
        <dbReference type="EMBL" id="MBU5491021.1"/>
    </source>
</evidence>
<organism evidence="1 2">
    <name type="scientific">Butyricicoccus intestinisimiae</name>
    <dbReference type="NCBI Taxonomy" id="2841509"/>
    <lineage>
        <taxon>Bacteria</taxon>
        <taxon>Bacillati</taxon>
        <taxon>Bacillota</taxon>
        <taxon>Clostridia</taxon>
        <taxon>Eubacteriales</taxon>
        <taxon>Butyricicoccaceae</taxon>
        <taxon>Butyricicoccus</taxon>
    </lineage>
</organism>
<protein>
    <submittedName>
        <fullName evidence="1">Uncharacterized protein</fullName>
    </submittedName>
</protein>
<sequence length="235" mass="26644">MGFLGKLRWEKQKVKQRAHYEEELKKAEARKHGHVEPLFQPLQALRGSQRGHCVILGADAQPSMLDRLNHEVTLCSAAGWTNLRKTGWQPTYLGIQSPALLEQMRDYITNIPEQGILAGDNLPVPSPAPKNWIAYPYLGVYKYYCNTYDTHRVKFSDNALEVVYDGYDTVYSLMQIAVYLGFTELVLVGCGCCQPKEEKMRAAFETAKQYADSHGIAIYNGTPEETEDIFPMFSL</sequence>
<evidence type="ECO:0000313" key="2">
    <source>
        <dbReference type="Proteomes" id="UP000783588"/>
    </source>
</evidence>
<dbReference type="EMBL" id="JAHLQI010000005">
    <property type="protein sequence ID" value="MBU5491021.1"/>
    <property type="molecule type" value="Genomic_DNA"/>
</dbReference>
<keyword evidence="2" id="KW-1185">Reference proteome</keyword>